<feature type="transmembrane region" description="Helical" evidence="9">
    <location>
        <begin position="76"/>
        <end position="98"/>
    </location>
</feature>
<feature type="transmembrane region" description="Helical" evidence="9">
    <location>
        <begin position="125"/>
        <end position="143"/>
    </location>
</feature>
<feature type="domain" description="Potassium channel" evidence="10">
    <location>
        <begin position="130"/>
        <end position="202"/>
    </location>
</feature>
<dbReference type="EMBL" id="CADCVR010000098">
    <property type="protein sequence ID" value="CAA9519285.1"/>
    <property type="molecule type" value="Genomic_DNA"/>
</dbReference>
<evidence type="ECO:0000256" key="3">
    <source>
        <dbReference type="ARBA" id="ARBA00022692"/>
    </source>
</evidence>
<dbReference type="GO" id="GO:0005249">
    <property type="term" value="F:voltage-gated potassium channel activity"/>
    <property type="evidence" value="ECO:0007669"/>
    <property type="project" value="InterPro"/>
</dbReference>
<dbReference type="PANTHER" id="PTHR11537:SF254">
    <property type="entry name" value="POTASSIUM VOLTAGE-GATED CHANNEL PROTEIN SHAB"/>
    <property type="match status" value="1"/>
</dbReference>
<evidence type="ECO:0000256" key="6">
    <source>
        <dbReference type="ARBA" id="ARBA00023136"/>
    </source>
</evidence>
<feature type="transmembrane region" description="Helical" evidence="9">
    <location>
        <begin position="179"/>
        <end position="200"/>
    </location>
</feature>
<evidence type="ECO:0000256" key="5">
    <source>
        <dbReference type="ARBA" id="ARBA00023065"/>
    </source>
</evidence>
<dbReference type="SUPFAM" id="SSF81324">
    <property type="entry name" value="Voltage-gated potassium channels"/>
    <property type="match status" value="1"/>
</dbReference>
<dbReference type="PANTHER" id="PTHR11537">
    <property type="entry name" value="VOLTAGE-GATED POTASSIUM CHANNEL"/>
    <property type="match status" value="1"/>
</dbReference>
<dbReference type="Gene3D" id="1.10.287.70">
    <property type="match status" value="1"/>
</dbReference>
<dbReference type="GO" id="GO:0008076">
    <property type="term" value="C:voltage-gated potassium channel complex"/>
    <property type="evidence" value="ECO:0007669"/>
    <property type="project" value="InterPro"/>
</dbReference>
<reference evidence="11" key="1">
    <citation type="submission" date="2020-02" db="EMBL/GenBank/DDBJ databases">
        <authorList>
            <person name="Meier V. D."/>
        </authorList>
    </citation>
    <scope>NUCLEOTIDE SEQUENCE</scope>
    <source>
        <strain evidence="11">AVDCRST_MAG53</strain>
    </source>
</reference>
<keyword evidence="2" id="KW-0813">Transport</keyword>
<dbReference type="AlphaFoldDB" id="A0A6J4TBV2"/>
<keyword evidence="4 9" id="KW-1133">Transmembrane helix</keyword>
<evidence type="ECO:0000256" key="1">
    <source>
        <dbReference type="ARBA" id="ARBA00004141"/>
    </source>
</evidence>
<name>A0A6J4TBV2_9ACTN</name>
<keyword evidence="7" id="KW-0407">Ion channel</keyword>
<organism evidence="11">
    <name type="scientific">uncultured Solirubrobacteraceae bacterium</name>
    <dbReference type="NCBI Taxonomy" id="1162706"/>
    <lineage>
        <taxon>Bacteria</taxon>
        <taxon>Bacillati</taxon>
        <taxon>Actinomycetota</taxon>
        <taxon>Thermoleophilia</taxon>
        <taxon>Solirubrobacterales</taxon>
        <taxon>Solirubrobacteraceae</taxon>
        <taxon>environmental samples</taxon>
    </lineage>
</organism>
<gene>
    <name evidence="11" type="ORF">AVDCRST_MAG53-3196</name>
</gene>
<dbReference type="InterPro" id="IPR027359">
    <property type="entry name" value="Volt_channel_dom_sf"/>
</dbReference>
<evidence type="ECO:0000256" key="4">
    <source>
        <dbReference type="ARBA" id="ARBA00022989"/>
    </source>
</evidence>
<keyword evidence="8" id="KW-0175">Coiled coil</keyword>
<dbReference type="InterPro" id="IPR028325">
    <property type="entry name" value="VG_K_chnl"/>
</dbReference>
<dbReference type="Gene3D" id="1.20.120.350">
    <property type="entry name" value="Voltage-gated potassium channels. Chain C"/>
    <property type="match status" value="1"/>
</dbReference>
<dbReference type="InterPro" id="IPR013099">
    <property type="entry name" value="K_chnl_dom"/>
</dbReference>
<evidence type="ECO:0000256" key="2">
    <source>
        <dbReference type="ARBA" id="ARBA00022448"/>
    </source>
</evidence>
<evidence type="ECO:0000256" key="9">
    <source>
        <dbReference type="SAM" id="Phobius"/>
    </source>
</evidence>
<keyword evidence="6 9" id="KW-0472">Membrane</keyword>
<dbReference type="GO" id="GO:0001508">
    <property type="term" value="P:action potential"/>
    <property type="evidence" value="ECO:0007669"/>
    <property type="project" value="TreeGrafter"/>
</dbReference>
<keyword evidence="5" id="KW-0406">Ion transport</keyword>
<feature type="coiled-coil region" evidence="8">
    <location>
        <begin position="206"/>
        <end position="233"/>
    </location>
</feature>
<evidence type="ECO:0000256" key="8">
    <source>
        <dbReference type="SAM" id="Coils"/>
    </source>
</evidence>
<dbReference type="Pfam" id="PF07885">
    <property type="entry name" value="Ion_trans_2"/>
    <property type="match status" value="1"/>
</dbReference>
<feature type="transmembrane region" description="Helical" evidence="9">
    <location>
        <begin position="44"/>
        <end position="64"/>
    </location>
</feature>
<protein>
    <recommendedName>
        <fullName evidence="10">Potassium channel domain-containing protein</fullName>
    </recommendedName>
</protein>
<proteinExistence type="predicted"/>
<evidence type="ECO:0000256" key="7">
    <source>
        <dbReference type="ARBA" id="ARBA00023303"/>
    </source>
</evidence>
<sequence length="235" mass="25746">MDERARRVERRLEGPLLVAALLTIPAIAIEQSDVGQPWDTVAVVLNWTIWLAFVGEVVVMLRVVPDKGRWLRDHPLDLAIVLLTPPFLPASMQAARVFRLLRLLRLLRAATLARRLLSTEGVRDAAVLALVTILGGGAAFAAVEKAQDLSAWDGVWWAVTTVTTVGYGDVSPETDAGRVIAIVVMLVGIGFVAILTAAAAERFIGAREASEEREELRERLDEIVRRLDAMDGERP</sequence>
<keyword evidence="3 9" id="KW-0812">Transmembrane</keyword>
<accession>A0A6J4TBV2</accession>
<evidence type="ECO:0000313" key="11">
    <source>
        <dbReference type="EMBL" id="CAA9519285.1"/>
    </source>
</evidence>
<comment type="subcellular location">
    <subcellularLocation>
        <location evidence="1">Membrane</location>
        <topology evidence="1">Multi-pass membrane protein</topology>
    </subcellularLocation>
</comment>
<evidence type="ECO:0000259" key="10">
    <source>
        <dbReference type="Pfam" id="PF07885"/>
    </source>
</evidence>